<keyword evidence="2" id="KW-1185">Reference proteome</keyword>
<evidence type="ECO:0000313" key="1">
    <source>
        <dbReference type="EMBL" id="CAK67585.1"/>
    </source>
</evidence>
<dbReference type="RefSeq" id="XP_001434982.1">
    <property type="nucleotide sequence ID" value="XM_001434945.1"/>
</dbReference>
<proteinExistence type="predicted"/>
<accession>A0C9W8</accession>
<dbReference type="InParanoid" id="A0C9W8"/>
<gene>
    <name evidence="1" type="ORF">GSPATT00006892001</name>
</gene>
<dbReference type="Proteomes" id="UP000000600">
    <property type="component" value="Unassembled WGS sequence"/>
</dbReference>
<dbReference type="GeneID" id="5020767"/>
<organism evidence="1 2">
    <name type="scientific">Paramecium tetraurelia</name>
    <dbReference type="NCBI Taxonomy" id="5888"/>
    <lineage>
        <taxon>Eukaryota</taxon>
        <taxon>Sar</taxon>
        <taxon>Alveolata</taxon>
        <taxon>Ciliophora</taxon>
        <taxon>Intramacronucleata</taxon>
        <taxon>Oligohymenophorea</taxon>
        <taxon>Peniculida</taxon>
        <taxon>Parameciidae</taxon>
        <taxon>Paramecium</taxon>
    </lineage>
</organism>
<dbReference type="AlphaFoldDB" id="A0C9W8"/>
<reference evidence="1 2" key="1">
    <citation type="journal article" date="2006" name="Nature">
        <title>Global trends of whole-genome duplications revealed by the ciliate Paramecium tetraurelia.</title>
        <authorList>
            <consortium name="Genoscope"/>
            <person name="Aury J.-M."/>
            <person name="Jaillon O."/>
            <person name="Duret L."/>
            <person name="Noel B."/>
            <person name="Jubin C."/>
            <person name="Porcel B.M."/>
            <person name="Segurens B."/>
            <person name="Daubin V."/>
            <person name="Anthouard V."/>
            <person name="Aiach N."/>
            <person name="Arnaiz O."/>
            <person name="Billaut A."/>
            <person name="Beisson J."/>
            <person name="Blanc I."/>
            <person name="Bouhouche K."/>
            <person name="Camara F."/>
            <person name="Duharcourt S."/>
            <person name="Guigo R."/>
            <person name="Gogendeau D."/>
            <person name="Katinka M."/>
            <person name="Keller A.-M."/>
            <person name="Kissmehl R."/>
            <person name="Klotz C."/>
            <person name="Koll F."/>
            <person name="Le Moue A."/>
            <person name="Lepere C."/>
            <person name="Malinsky S."/>
            <person name="Nowacki M."/>
            <person name="Nowak J.K."/>
            <person name="Plattner H."/>
            <person name="Poulain J."/>
            <person name="Ruiz F."/>
            <person name="Serrano V."/>
            <person name="Zagulski M."/>
            <person name="Dessen P."/>
            <person name="Betermier M."/>
            <person name="Weissenbach J."/>
            <person name="Scarpelli C."/>
            <person name="Schachter V."/>
            <person name="Sperling L."/>
            <person name="Meyer E."/>
            <person name="Cohen J."/>
            <person name="Wincker P."/>
        </authorList>
    </citation>
    <scope>NUCLEOTIDE SEQUENCE [LARGE SCALE GENOMIC DNA]</scope>
    <source>
        <strain evidence="1 2">Stock d4-2</strain>
    </source>
</reference>
<name>A0C9W8_PARTE</name>
<sequence length="111" mass="13247">MYYQKIKEETGKKIKSLKRAINRLIVELYQEDQINNLDQKSLKQMNEKRLLIDSCSQINYSIKHEIGLLFLKANIYHFLEYNELSDEILIILQRNPDLIVYDGVYSTLIKH</sequence>
<dbReference type="HOGENOM" id="CLU_2163296_0_0_1"/>
<dbReference type="KEGG" id="ptm:GSPATT00006892001"/>
<dbReference type="EMBL" id="CT868052">
    <property type="protein sequence ID" value="CAK67585.1"/>
    <property type="molecule type" value="Genomic_DNA"/>
</dbReference>
<evidence type="ECO:0000313" key="2">
    <source>
        <dbReference type="Proteomes" id="UP000000600"/>
    </source>
</evidence>
<protein>
    <submittedName>
        <fullName evidence="1">Uncharacterized protein</fullName>
    </submittedName>
</protein>